<evidence type="ECO:0000313" key="3">
    <source>
        <dbReference type="Proteomes" id="UP001595704"/>
    </source>
</evidence>
<protein>
    <submittedName>
        <fullName evidence="2">Uncharacterized protein</fullName>
    </submittedName>
</protein>
<dbReference type="Proteomes" id="UP001595704">
    <property type="component" value="Unassembled WGS sequence"/>
</dbReference>
<name>A0ABV7UBL6_9HYPH</name>
<keyword evidence="1" id="KW-0812">Transmembrane</keyword>
<keyword evidence="1" id="KW-1133">Transmembrane helix</keyword>
<reference evidence="3" key="1">
    <citation type="journal article" date="2019" name="Int. J. Syst. Evol. Microbiol.">
        <title>The Global Catalogue of Microorganisms (GCM) 10K type strain sequencing project: providing services to taxonomists for standard genome sequencing and annotation.</title>
        <authorList>
            <consortium name="The Broad Institute Genomics Platform"/>
            <consortium name="The Broad Institute Genome Sequencing Center for Infectious Disease"/>
            <person name="Wu L."/>
            <person name="Ma J."/>
        </authorList>
    </citation>
    <scope>NUCLEOTIDE SEQUENCE [LARGE SCALE GENOMIC DNA]</scope>
    <source>
        <strain evidence="3">KCTC 42282</strain>
    </source>
</reference>
<evidence type="ECO:0000256" key="1">
    <source>
        <dbReference type="SAM" id="Phobius"/>
    </source>
</evidence>
<evidence type="ECO:0000313" key="2">
    <source>
        <dbReference type="EMBL" id="MFC3636042.1"/>
    </source>
</evidence>
<gene>
    <name evidence="2" type="ORF">ACFONL_01385</name>
</gene>
<keyword evidence="1" id="KW-0472">Membrane</keyword>
<sequence length="47" mass="5263">MIKLPFERSRSHFHADDDNLSLAGSMAIGLALLIFASYLQLRIFGLL</sequence>
<dbReference type="RefSeq" id="WP_191321182.1">
    <property type="nucleotide sequence ID" value="NZ_BNCG01000049.1"/>
</dbReference>
<dbReference type="EMBL" id="JBHRYC010000018">
    <property type="protein sequence ID" value="MFC3636042.1"/>
    <property type="molecule type" value="Genomic_DNA"/>
</dbReference>
<accession>A0ABV7UBL6</accession>
<keyword evidence="3" id="KW-1185">Reference proteome</keyword>
<proteinExistence type="predicted"/>
<organism evidence="2 3">
    <name type="scientific">Camelimonas fluminis</name>
    <dbReference type="NCBI Taxonomy" id="1576911"/>
    <lineage>
        <taxon>Bacteria</taxon>
        <taxon>Pseudomonadati</taxon>
        <taxon>Pseudomonadota</taxon>
        <taxon>Alphaproteobacteria</taxon>
        <taxon>Hyphomicrobiales</taxon>
        <taxon>Chelatococcaceae</taxon>
        <taxon>Camelimonas</taxon>
    </lineage>
</organism>
<comment type="caution">
    <text evidence="2">The sequence shown here is derived from an EMBL/GenBank/DDBJ whole genome shotgun (WGS) entry which is preliminary data.</text>
</comment>
<feature type="transmembrane region" description="Helical" evidence="1">
    <location>
        <begin position="20"/>
        <end position="41"/>
    </location>
</feature>